<evidence type="ECO:0000256" key="3">
    <source>
        <dbReference type="SAM" id="SignalP"/>
    </source>
</evidence>
<feature type="compositionally biased region" description="Low complexity" evidence="2">
    <location>
        <begin position="461"/>
        <end position="473"/>
    </location>
</feature>
<dbReference type="AlphaFoldDB" id="A0A134BAW8"/>
<feature type="chain" id="PRO_5007462519" evidence="3">
    <location>
        <begin position="24"/>
        <end position="495"/>
    </location>
</feature>
<dbReference type="OrthoDB" id="9815002at2"/>
<name>A0A134BAW8_9PORP</name>
<feature type="region of interest" description="Disordered" evidence="2">
    <location>
        <begin position="362"/>
        <end position="418"/>
    </location>
</feature>
<dbReference type="SUPFAM" id="SSF54106">
    <property type="entry name" value="LysM domain"/>
    <property type="match status" value="1"/>
</dbReference>
<accession>A0A134BAW8</accession>
<dbReference type="SUPFAM" id="SSF53955">
    <property type="entry name" value="Lysozyme-like"/>
    <property type="match status" value="1"/>
</dbReference>
<dbReference type="CDD" id="cd00118">
    <property type="entry name" value="LysM"/>
    <property type="match status" value="1"/>
</dbReference>
<feature type="compositionally biased region" description="Acidic residues" evidence="2">
    <location>
        <begin position="387"/>
        <end position="397"/>
    </location>
</feature>
<keyword evidence="6" id="KW-1185">Reference proteome</keyword>
<organism evidence="5 6">
    <name type="scientific">Porphyromonas somerae</name>
    <dbReference type="NCBI Taxonomy" id="322095"/>
    <lineage>
        <taxon>Bacteria</taxon>
        <taxon>Pseudomonadati</taxon>
        <taxon>Bacteroidota</taxon>
        <taxon>Bacteroidia</taxon>
        <taxon>Bacteroidales</taxon>
        <taxon>Porphyromonadaceae</taxon>
        <taxon>Porphyromonas</taxon>
    </lineage>
</organism>
<comment type="similarity">
    <text evidence="1">Belongs to the transglycosylase Slt family.</text>
</comment>
<dbReference type="PROSITE" id="PS51782">
    <property type="entry name" value="LYSM"/>
    <property type="match status" value="1"/>
</dbReference>
<feature type="compositionally biased region" description="Basic residues" evidence="2">
    <location>
        <begin position="474"/>
        <end position="495"/>
    </location>
</feature>
<dbReference type="InterPro" id="IPR036779">
    <property type="entry name" value="LysM_dom_sf"/>
</dbReference>
<proteinExistence type="inferred from homology"/>
<dbReference type="InterPro" id="IPR000189">
    <property type="entry name" value="Transglyc_AS"/>
</dbReference>
<dbReference type="InterPro" id="IPR018392">
    <property type="entry name" value="LysM"/>
</dbReference>
<dbReference type="Gene3D" id="3.10.350.10">
    <property type="entry name" value="LysM domain"/>
    <property type="match status" value="1"/>
</dbReference>
<dbReference type="PROSITE" id="PS00922">
    <property type="entry name" value="TRANSGLYCOSYLASE"/>
    <property type="match status" value="1"/>
</dbReference>
<dbReference type="Pfam" id="PF01476">
    <property type="entry name" value="LysM"/>
    <property type="match status" value="1"/>
</dbReference>
<feature type="domain" description="LysM" evidence="4">
    <location>
        <begin position="417"/>
        <end position="460"/>
    </location>
</feature>
<dbReference type="RefSeq" id="WP_060935076.1">
    <property type="nucleotide sequence ID" value="NZ_KQ960432.1"/>
</dbReference>
<dbReference type="PANTHER" id="PTHR37423:SF2">
    <property type="entry name" value="MEMBRANE-BOUND LYTIC MUREIN TRANSGLYCOSYLASE C"/>
    <property type="match status" value="1"/>
</dbReference>
<dbReference type="SMART" id="SM00257">
    <property type="entry name" value="LysM"/>
    <property type="match status" value="1"/>
</dbReference>
<evidence type="ECO:0000259" key="4">
    <source>
        <dbReference type="PROSITE" id="PS51782"/>
    </source>
</evidence>
<dbReference type="EMBL" id="LSDK01000049">
    <property type="protein sequence ID" value="KXB77103.1"/>
    <property type="molecule type" value="Genomic_DNA"/>
</dbReference>
<dbReference type="PANTHER" id="PTHR37423">
    <property type="entry name" value="SOLUBLE LYTIC MUREIN TRANSGLYCOSYLASE-RELATED"/>
    <property type="match status" value="1"/>
</dbReference>
<evidence type="ECO:0000256" key="1">
    <source>
        <dbReference type="ARBA" id="ARBA00007734"/>
    </source>
</evidence>
<dbReference type="GO" id="GO:0000270">
    <property type="term" value="P:peptidoglycan metabolic process"/>
    <property type="evidence" value="ECO:0007669"/>
    <property type="project" value="InterPro"/>
</dbReference>
<dbReference type="Pfam" id="PF01464">
    <property type="entry name" value="SLT"/>
    <property type="match status" value="1"/>
</dbReference>
<dbReference type="InterPro" id="IPR008258">
    <property type="entry name" value="Transglycosylase_SLT_dom_1"/>
</dbReference>
<feature type="region of interest" description="Disordered" evidence="2">
    <location>
        <begin position="447"/>
        <end position="495"/>
    </location>
</feature>
<dbReference type="GO" id="GO:0016020">
    <property type="term" value="C:membrane"/>
    <property type="evidence" value="ECO:0007669"/>
    <property type="project" value="InterPro"/>
</dbReference>
<comment type="caution">
    <text evidence="5">The sequence shown here is derived from an EMBL/GenBank/DDBJ whole genome shotgun (WGS) entry which is preliminary data.</text>
</comment>
<dbReference type="Proteomes" id="UP000070224">
    <property type="component" value="Unassembled WGS sequence"/>
</dbReference>
<dbReference type="CDD" id="cd16894">
    <property type="entry name" value="MltD-like"/>
    <property type="match status" value="1"/>
</dbReference>
<dbReference type="STRING" id="322095.HMPREF3185_00617"/>
<feature type="compositionally biased region" description="Low complexity" evidence="2">
    <location>
        <begin position="376"/>
        <end position="386"/>
    </location>
</feature>
<dbReference type="GO" id="GO:0008933">
    <property type="term" value="F:peptidoglycan lytic transglycosylase activity"/>
    <property type="evidence" value="ECO:0007669"/>
    <property type="project" value="InterPro"/>
</dbReference>
<gene>
    <name evidence="5" type="ORF">HMPREF3185_00617</name>
</gene>
<sequence length="495" mass="55393">MKLHIKLLSVAFLLFLSASSLSAQVDSTRRADRIASPFTLASALLDPITLPTSLDKDVEKMLEQWYTGYGNASSKSTGSRYGSVSVPYTPDSVYVRMLNKMPSAMRFSYNPLVREAIELYLFKRRGLLSSMLSLGDLYFPEIEMALDKNGLPMELRYLVIVESALNPKAISPAGAAGLWQLMLPTGKIYGLTVNSLVDERMDPVKSTEAACRFLKDLYRIYGDWWLVLAAYNCGPGNVNRALRRVNTDRPNFWDIYRYLPNETRRYIPLFIGAYFAMHYHREYGIYPRQLGRPLATDYYTANHRVTFDRISEITGVSTELISTFNPQFRRGIIPGNDTPYPVRLPLSAILKLDSAGSEVNSPELRVNLEGPNNAVSTRSATRSQSASEEEGSATEEEQPTRRTRGQKAEAKQQTTTTAHVVTTGETLYSIAQKNGVSVEELKKSNSITSDKLRPGQTLHITKVTKTTSAAKASKNTKGHSHHKSHSSKKSRRGRR</sequence>
<dbReference type="InterPro" id="IPR023346">
    <property type="entry name" value="Lysozyme-like_dom_sf"/>
</dbReference>
<evidence type="ECO:0000313" key="6">
    <source>
        <dbReference type="Proteomes" id="UP000070224"/>
    </source>
</evidence>
<dbReference type="PATRIC" id="fig|322095.3.peg.610"/>
<evidence type="ECO:0000256" key="2">
    <source>
        <dbReference type="SAM" id="MobiDB-lite"/>
    </source>
</evidence>
<evidence type="ECO:0000313" key="5">
    <source>
        <dbReference type="EMBL" id="KXB77103.1"/>
    </source>
</evidence>
<protein>
    <submittedName>
        <fullName evidence="5">Transglycosylase SLT domain protein</fullName>
    </submittedName>
</protein>
<feature type="signal peptide" evidence="3">
    <location>
        <begin position="1"/>
        <end position="23"/>
    </location>
</feature>
<reference evidence="6" key="1">
    <citation type="submission" date="2016-01" db="EMBL/GenBank/DDBJ databases">
        <authorList>
            <person name="Mitreva M."/>
            <person name="Pepin K.H."/>
            <person name="Mihindukulasuriya K.A."/>
            <person name="Fulton R."/>
            <person name="Fronick C."/>
            <person name="O'Laughlin M."/>
            <person name="Miner T."/>
            <person name="Herter B."/>
            <person name="Rosa B.A."/>
            <person name="Cordes M."/>
            <person name="Tomlinson C."/>
            <person name="Wollam A."/>
            <person name="Palsikar V.B."/>
            <person name="Mardis E.R."/>
            <person name="Wilson R.K."/>
        </authorList>
    </citation>
    <scope>NUCLEOTIDE SEQUENCE [LARGE SCALE GENOMIC DNA]</scope>
    <source>
        <strain evidence="6">KA00683</strain>
    </source>
</reference>
<keyword evidence="3" id="KW-0732">Signal</keyword>
<dbReference type="Gene3D" id="1.10.530.10">
    <property type="match status" value="1"/>
</dbReference>